<dbReference type="RefSeq" id="XP_020899457.1">
    <property type="nucleotide sequence ID" value="XM_021043798.2"/>
</dbReference>
<evidence type="ECO:0000313" key="2">
    <source>
        <dbReference type="EnsemblMetazoa" id="XP_020899457.1"/>
    </source>
</evidence>
<evidence type="ECO:0000259" key="1">
    <source>
        <dbReference type="Pfam" id="PF25298"/>
    </source>
</evidence>
<dbReference type="KEGG" id="epa:110238151"/>
<dbReference type="OMA" id="DWTSANV"/>
<feature type="domain" description="FP protein C-terminal" evidence="1">
    <location>
        <begin position="101"/>
        <end position="150"/>
    </location>
</feature>
<accession>A0A913X614</accession>
<dbReference type="InterPro" id="IPR057251">
    <property type="entry name" value="FP_C"/>
</dbReference>
<dbReference type="GeneID" id="110238151"/>
<dbReference type="Proteomes" id="UP000887567">
    <property type="component" value="Unplaced"/>
</dbReference>
<keyword evidence="3" id="KW-1185">Reference proteome</keyword>
<sequence>MYTRKSSLEIHGVPERRTEDLDDVVIKVAEYAGVEIEEDDIDIVHRLPFKLNGIRPILVKFQSHKVKSQLYFARRKLKGTVWDSELLDGADQIYINENLTAPKRKLFAETRKRARLNKWYNVWTVDGKIFISKEKGDRAIKISCYSDLENTFI</sequence>
<organism evidence="2 3">
    <name type="scientific">Exaiptasia diaphana</name>
    <name type="common">Tropical sea anemone</name>
    <name type="synonym">Aiptasia pulchella</name>
    <dbReference type="NCBI Taxonomy" id="2652724"/>
    <lineage>
        <taxon>Eukaryota</taxon>
        <taxon>Metazoa</taxon>
        <taxon>Cnidaria</taxon>
        <taxon>Anthozoa</taxon>
        <taxon>Hexacorallia</taxon>
        <taxon>Actiniaria</taxon>
        <taxon>Aiptasiidae</taxon>
        <taxon>Exaiptasia</taxon>
    </lineage>
</organism>
<dbReference type="AlphaFoldDB" id="A0A913X614"/>
<protein>
    <recommendedName>
        <fullName evidence="1">FP protein C-terminal domain-containing protein</fullName>
    </recommendedName>
</protein>
<reference evidence="2" key="1">
    <citation type="submission" date="2022-11" db="UniProtKB">
        <authorList>
            <consortium name="EnsemblMetazoa"/>
        </authorList>
    </citation>
    <scope>IDENTIFICATION</scope>
</reference>
<dbReference type="Gene3D" id="3.30.70.1820">
    <property type="entry name" value="L1 transposable element, RRM domain"/>
    <property type="match status" value="1"/>
</dbReference>
<proteinExistence type="predicted"/>
<name>A0A913X614_EXADI</name>
<dbReference type="OrthoDB" id="5957925at2759"/>
<dbReference type="EnsemblMetazoa" id="XM_021043798.2">
    <property type="protein sequence ID" value="XP_020899457.1"/>
    <property type="gene ID" value="LOC110238151"/>
</dbReference>
<evidence type="ECO:0000313" key="3">
    <source>
        <dbReference type="Proteomes" id="UP000887567"/>
    </source>
</evidence>
<dbReference type="Pfam" id="PF25298">
    <property type="entry name" value="Baculo_FP_2nd"/>
    <property type="match status" value="1"/>
</dbReference>